<dbReference type="Pfam" id="PF00098">
    <property type="entry name" value="zf-CCHC"/>
    <property type="match status" value="1"/>
</dbReference>
<dbReference type="GO" id="GO:0003676">
    <property type="term" value="F:nucleic acid binding"/>
    <property type="evidence" value="ECO:0007669"/>
    <property type="project" value="InterPro"/>
</dbReference>
<evidence type="ECO:0000256" key="2">
    <source>
        <dbReference type="SAM" id="Coils"/>
    </source>
</evidence>
<keyword evidence="1" id="KW-0479">Metal-binding</keyword>
<dbReference type="OMA" id="RRCRMED"/>
<dbReference type="Ensembl" id="ENSVKKT00000020103.1">
    <property type="protein sequence ID" value="ENSVKKP00000019620.1"/>
    <property type="gene ID" value="ENSVKKG00000013284.1"/>
</dbReference>
<evidence type="ECO:0000256" key="3">
    <source>
        <dbReference type="SAM" id="MobiDB-lite"/>
    </source>
</evidence>
<name>A0A8D2LBW3_VARKO</name>
<feature type="domain" description="CCHC-type" evidence="4">
    <location>
        <begin position="302"/>
        <end position="316"/>
    </location>
</feature>
<keyword evidence="1" id="KW-0863">Zinc-finger</keyword>
<dbReference type="Gene3D" id="4.10.60.10">
    <property type="entry name" value="Zinc finger, CCHC-type"/>
    <property type="match status" value="1"/>
</dbReference>
<evidence type="ECO:0000313" key="6">
    <source>
        <dbReference type="Proteomes" id="UP000694545"/>
    </source>
</evidence>
<keyword evidence="6" id="KW-1185">Reference proteome</keyword>
<dbReference type="InterPro" id="IPR001878">
    <property type="entry name" value="Znf_CCHC"/>
</dbReference>
<dbReference type="AlphaFoldDB" id="A0A8D2LBW3"/>
<proteinExistence type="predicted"/>
<dbReference type="PANTHER" id="PTHR15503">
    <property type="entry name" value="LDOC1 RELATED"/>
    <property type="match status" value="1"/>
</dbReference>
<feature type="region of interest" description="Disordered" evidence="3">
    <location>
        <begin position="1"/>
        <end position="21"/>
    </location>
</feature>
<dbReference type="Proteomes" id="UP000694545">
    <property type="component" value="Unplaced"/>
</dbReference>
<sequence>RGPCCPDSPAPPTPDSVSFPGDVMDGDVQAMAAEIQALRDEVARLTAENATLRAAAAVAAPPPPPPVPALQLRRCPVKPPAKFDGNRDHFAAFRAQCGLYMRMRPEDFPNEQVRVGFVINQLTGPAAQWATMRLLADDPLLNDCQAFLTAMGRFFGAELRQEMATREVRRLRQGKQSVVDYTIKFQLLMHDLCWNEEALMAQYREGLRGEILDALARTPPPQTLDDLMRTCLQIDSRLEERKLERKSAGSLFSLAATPATPQAAFSPPPASCFPEPEPMQLGATRFYLPKAEMDRRRAAGLCFTCGQKGHLAQACPWNKSAENYQSR</sequence>
<accession>A0A8D2LBW3</accession>
<dbReference type="InterPro" id="IPR036875">
    <property type="entry name" value="Znf_CCHC_sf"/>
</dbReference>
<keyword evidence="2" id="KW-0175">Coiled coil</keyword>
<evidence type="ECO:0000259" key="4">
    <source>
        <dbReference type="PROSITE" id="PS50158"/>
    </source>
</evidence>
<organism evidence="5 6">
    <name type="scientific">Varanus komodoensis</name>
    <name type="common">Komodo dragon</name>
    <dbReference type="NCBI Taxonomy" id="61221"/>
    <lineage>
        <taxon>Eukaryota</taxon>
        <taxon>Metazoa</taxon>
        <taxon>Chordata</taxon>
        <taxon>Craniata</taxon>
        <taxon>Vertebrata</taxon>
        <taxon>Euteleostomi</taxon>
        <taxon>Lepidosauria</taxon>
        <taxon>Squamata</taxon>
        <taxon>Bifurcata</taxon>
        <taxon>Unidentata</taxon>
        <taxon>Episquamata</taxon>
        <taxon>Toxicofera</taxon>
        <taxon>Anguimorpha</taxon>
        <taxon>Paleoanguimorpha</taxon>
        <taxon>Varanoidea</taxon>
        <taxon>Varanidae</taxon>
        <taxon>Varanus</taxon>
    </lineage>
</organism>
<evidence type="ECO:0000256" key="1">
    <source>
        <dbReference type="PROSITE-ProRule" id="PRU00047"/>
    </source>
</evidence>
<dbReference type="SUPFAM" id="SSF57756">
    <property type="entry name" value="Retrovirus zinc finger-like domains"/>
    <property type="match status" value="1"/>
</dbReference>
<dbReference type="Pfam" id="PF16297">
    <property type="entry name" value="DUF4939"/>
    <property type="match status" value="1"/>
</dbReference>
<dbReference type="PROSITE" id="PS50158">
    <property type="entry name" value="ZF_CCHC"/>
    <property type="match status" value="1"/>
</dbReference>
<feature type="coiled-coil region" evidence="2">
    <location>
        <begin position="28"/>
        <end position="55"/>
    </location>
</feature>
<reference evidence="5" key="1">
    <citation type="submission" date="2025-08" db="UniProtKB">
        <authorList>
            <consortium name="Ensembl"/>
        </authorList>
    </citation>
    <scope>IDENTIFICATION</scope>
</reference>
<feature type="compositionally biased region" description="Pro residues" evidence="3">
    <location>
        <begin position="1"/>
        <end position="14"/>
    </location>
</feature>
<evidence type="ECO:0000313" key="5">
    <source>
        <dbReference type="Ensembl" id="ENSVKKP00000019620.1"/>
    </source>
</evidence>
<dbReference type="PANTHER" id="PTHR15503:SF22">
    <property type="entry name" value="TRANSPOSON TY3-I GAG POLYPROTEIN"/>
    <property type="match status" value="1"/>
</dbReference>
<keyword evidence="1" id="KW-0862">Zinc</keyword>
<dbReference type="InterPro" id="IPR032549">
    <property type="entry name" value="DUF4939"/>
</dbReference>
<protein>
    <recommendedName>
        <fullName evidence="4">CCHC-type domain-containing protein</fullName>
    </recommendedName>
</protein>
<reference evidence="5" key="2">
    <citation type="submission" date="2025-09" db="UniProtKB">
        <authorList>
            <consortium name="Ensembl"/>
        </authorList>
    </citation>
    <scope>IDENTIFICATION</scope>
</reference>
<dbReference type="InterPro" id="IPR032567">
    <property type="entry name" value="RTL1-rel"/>
</dbReference>
<dbReference type="GO" id="GO:0008270">
    <property type="term" value="F:zinc ion binding"/>
    <property type="evidence" value="ECO:0007669"/>
    <property type="project" value="UniProtKB-KW"/>
</dbReference>